<name>A0ABP7ARX1_9ACTN</name>
<feature type="domain" description="Aminoglycoside phosphotransferase" evidence="1">
    <location>
        <begin position="32"/>
        <end position="273"/>
    </location>
</feature>
<keyword evidence="3" id="KW-1185">Reference proteome</keyword>
<dbReference type="Gene3D" id="3.90.1200.10">
    <property type="match status" value="1"/>
</dbReference>
<sequence>MGDAKLHAVLDNPLNGWLTREVLPGQEIAGAEALVGGANHEMVVLTVSSGERYVVRRYRRRNPCALEQALSSHLAGRVPAVEVVGADRTGEASGEPTLVYRYVDGRPLDLVLHDQNSSGAGESEQLGRVVGAALAGVGQISFATPGAFRGGSLEPDGRDVLIDPLDVVDRALSAGHSSRVLDGHQRRGLLALALRSTHWVDAVAGDRKLVHMDFNPKNIVVRQVRGRWEVAAVLDWEFAFSGSPLTDVGNMLRFAEDYPREYVAGFADGYTDAGGELPENWLEISRALDLFTLADILAHPPEGDMSSRVAEVVTRRLADVSF</sequence>
<dbReference type="InterPro" id="IPR002575">
    <property type="entry name" value="Aminoglycoside_PTrfase"/>
</dbReference>
<evidence type="ECO:0000313" key="2">
    <source>
        <dbReference type="EMBL" id="GAA3638284.1"/>
    </source>
</evidence>
<reference evidence="3" key="1">
    <citation type="journal article" date="2019" name="Int. J. Syst. Evol. Microbiol.">
        <title>The Global Catalogue of Microorganisms (GCM) 10K type strain sequencing project: providing services to taxonomists for standard genome sequencing and annotation.</title>
        <authorList>
            <consortium name="The Broad Institute Genomics Platform"/>
            <consortium name="The Broad Institute Genome Sequencing Center for Infectious Disease"/>
            <person name="Wu L."/>
            <person name="Ma J."/>
        </authorList>
    </citation>
    <scope>NUCLEOTIDE SEQUENCE [LARGE SCALE GENOMIC DNA]</scope>
    <source>
        <strain evidence="3">JCM 16902</strain>
    </source>
</reference>
<dbReference type="InterPro" id="IPR011009">
    <property type="entry name" value="Kinase-like_dom_sf"/>
</dbReference>
<dbReference type="SUPFAM" id="SSF56112">
    <property type="entry name" value="Protein kinase-like (PK-like)"/>
    <property type="match status" value="1"/>
</dbReference>
<dbReference type="RefSeq" id="WP_231481475.1">
    <property type="nucleotide sequence ID" value="NZ_BAAAZO010000012.1"/>
</dbReference>
<dbReference type="EMBL" id="BAAAZO010000012">
    <property type="protein sequence ID" value="GAA3638284.1"/>
    <property type="molecule type" value="Genomic_DNA"/>
</dbReference>
<evidence type="ECO:0000313" key="3">
    <source>
        <dbReference type="Proteomes" id="UP001501074"/>
    </source>
</evidence>
<dbReference type="PANTHER" id="PTHR21310">
    <property type="entry name" value="AMINOGLYCOSIDE PHOSPHOTRANSFERASE-RELATED-RELATED"/>
    <property type="match status" value="1"/>
</dbReference>
<comment type="caution">
    <text evidence="2">The sequence shown here is derived from an EMBL/GenBank/DDBJ whole genome shotgun (WGS) entry which is preliminary data.</text>
</comment>
<evidence type="ECO:0000259" key="1">
    <source>
        <dbReference type="Pfam" id="PF01636"/>
    </source>
</evidence>
<organism evidence="2 3">
    <name type="scientific">Kineosporia mesophila</name>
    <dbReference type="NCBI Taxonomy" id="566012"/>
    <lineage>
        <taxon>Bacteria</taxon>
        <taxon>Bacillati</taxon>
        <taxon>Actinomycetota</taxon>
        <taxon>Actinomycetes</taxon>
        <taxon>Kineosporiales</taxon>
        <taxon>Kineosporiaceae</taxon>
        <taxon>Kineosporia</taxon>
    </lineage>
</organism>
<dbReference type="Proteomes" id="UP001501074">
    <property type="component" value="Unassembled WGS sequence"/>
</dbReference>
<gene>
    <name evidence="2" type="ORF">GCM10022223_66580</name>
</gene>
<proteinExistence type="predicted"/>
<dbReference type="InterPro" id="IPR051678">
    <property type="entry name" value="AGP_Transferase"/>
</dbReference>
<protein>
    <recommendedName>
        <fullName evidence="1">Aminoglycoside phosphotransferase domain-containing protein</fullName>
    </recommendedName>
</protein>
<dbReference type="Pfam" id="PF01636">
    <property type="entry name" value="APH"/>
    <property type="match status" value="1"/>
</dbReference>
<accession>A0ABP7ARX1</accession>